<feature type="domain" description="Fibrinogen C-terminal" evidence="3">
    <location>
        <begin position="316"/>
        <end position="538"/>
    </location>
</feature>
<evidence type="ECO:0000256" key="1">
    <source>
        <dbReference type="ARBA" id="ARBA00023157"/>
    </source>
</evidence>
<proteinExistence type="predicted"/>
<dbReference type="InterPro" id="IPR020837">
    <property type="entry name" value="Fibrinogen_CS"/>
</dbReference>
<keyword evidence="5" id="KW-1185">Reference proteome</keyword>
<sequence>MGRAVCVFQYVWELPLEARFSLLLFGVSDSSGHNLEQKKSVVLVQGRSCGAEGRGLTLAHLGLGVKGVKQLCKGDGVGSGITPTGGGGLCSLPGTDVTPSFPTDLEASRLATLNQTGVRVGYHCAQQCNTHTCCNLACQSASECHLFKMKVSDAWPGLDDASALGFDKCFTAWLTNPRRILPVATSASSTSDGSNSDNAVKGYLSKNLTHCFVSGTEASPWWRADLGVSKKVAQVRVHVRQDDTVGGFLDVEARLGDSAVYEDNAVFDFKAGEPIKNAEVLFAPSKPLSGQYFFLQSQGSSSDNKLAFCSIEILEQELDPVLRNCKDVYDHGNRKSGVYTIYPYMGCLDPVNVYCDMDTDGGGWTVFQRRRDITPRLDFYRTWDEYARGFGDVANGEFWLGNEHIHALTDQTTNELRVDLEDFEGGTRWAKYSSFFVDDRDHFFTMTLSGYTGDAGNSLGIHNGQKFSAKDRDLDNKAEFCSNSYFSGWWYNACHEASLNGEYLGGEHSLYARGIIWYRWHGYYYSLKASTLRIRPAT</sequence>
<dbReference type="PROSITE" id="PS51406">
    <property type="entry name" value="FIBRINOGEN_C_2"/>
    <property type="match status" value="1"/>
</dbReference>
<dbReference type="InterPro" id="IPR050373">
    <property type="entry name" value="Fibrinogen_C-term_domain"/>
</dbReference>
<evidence type="ECO:0000313" key="5">
    <source>
        <dbReference type="Proteomes" id="UP000283509"/>
    </source>
</evidence>
<accession>A0A3R7M4A5</accession>
<dbReference type="CDD" id="cd00087">
    <property type="entry name" value="FReD"/>
    <property type="match status" value="1"/>
</dbReference>
<dbReference type="InterPro" id="IPR008979">
    <property type="entry name" value="Galactose-bd-like_sf"/>
</dbReference>
<organism evidence="4 5">
    <name type="scientific">Penaeus vannamei</name>
    <name type="common">Whiteleg shrimp</name>
    <name type="synonym">Litopenaeus vannamei</name>
    <dbReference type="NCBI Taxonomy" id="6689"/>
    <lineage>
        <taxon>Eukaryota</taxon>
        <taxon>Metazoa</taxon>
        <taxon>Ecdysozoa</taxon>
        <taxon>Arthropoda</taxon>
        <taxon>Crustacea</taxon>
        <taxon>Multicrustacea</taxon>
        <taxon>Malacostraca</taxon>
        <taxon>Eumalacostraca</taxon>
        <taxon>Eucarida</taxon>
        <taxon>Decapoda</taxon>
        <taxon>Dendrobranchiata</taxon>
        <taxon>Penaeoidea</taxon>
        <taxon>Penaeidae</taxon>
        <taxon>Penaeus</taxon>
    </lineage>
</organism>
<dbReference type="AlphaFoldDB" id="A0A3R7M4A5"/>
<dbReference type="NCBIfam" id="NF040941">
    <property type="entry name" value="GGGWT_bact"/>
    <property type="match status" value="1"/>
</dbReference>
<comment type="caution">
    <text evidence="4">The sequence shown here is derived from an EMBL/GenBank/DDBJ whole genome shotgun (WGS) entry which is preliminary data.</text>
</comment>
<protein>
    <recommendedName>
        <fullName evidence="3">Fibrinogen C-terminal domain-containing protein</fullName>
    </recommendedName>
</protein>
<dbReference type="InterPro" id="IPR014716">
    <property type="entry name" value="Fibrinogen_a/b/g_C_1"/>
</dbReference>
<keyword evidence="1" id="KW-1015">Disulfide bond</keyword>
<dbReference type="SUPFAM" id="SSF49785">
    <property type="entry name" value="Galactose-binding domain-like"/>
    <property type="match status" value="1"/>
</dbReference>
<evidence type="ECO:0000256" key="2">
    <source>
        <dbReference type="ARBA" id="ARBA00053344"/>
    </source>
</evidence>
<dbReference type="PANTHER" id="PTHR19143:SF458">
    <property type="entry name" value="FIBRINOGEN C-TERMINAL DOMAIN-CONTAINING PROTEIN-RELATED"/>
    <property type="match status" value="1"/>
</dbReference>
<dbReference type="Gene3D" id="3.90.215.10">
    <property type="entry name" value="Gamma Fibrinogen, chain A, domain 1"/>
    <property type="match status" value="1"/>
</dbReference>
<name>A0A3R7M4A5_PENVA</name>
<dbReference type="GO" id="GO:0005615">
    <property type="term" value="C:extracellular space"/>
    <property type="evidence" value="ECO:0007669"/>
    <property type="project" value="TreeGrafter"/>
</dbReference>
<dbReference type="InterPro" id="IPR036056">
    <property type="entry name" value="Fibrinogen-like_C"/>
</dbReference>
<dbReference type="PROSITE" id="PS00514">
    <property type="entry name" value="FIBRINOGEN_C_1"/>
    <property type="match status" value="1"/>
</dbReference>
<dbReference type="GO" id="GO:0030246">
    <property type="term" value="F:carbohydrate binding"/>
    <property type="evidence" value="ECO:0007669"/>
    <property type="project" value="UniProtKB-ARBA"/>
</dbReference>
<dbReference type="STRING" id="6689.A0A3R7M4A5"/>
<evidence type="ECO:0000313" key="4">
    <source>
        <dbReference type="EMBL" id="ROT72520.1"/>
    </source>
</evidence>
<dbReference type="SUPFAM" id="SSF56496">
    <property type="entry name" value="Fibrinogen C-terminal domain-like"/>
    <property type="match status" value="1"/>
</dbReference>
<dbReference type="InterPro" id="IPR002181">
    <property type="entry name" value="Fibrinogen_a/b/g_C_dom"/>
</dbReference>
<evidence type="ECO:0000259" key="3">
    <source>
        <dbReference type="PROSITE" id="PS51406"/>
    </source>
</evidence>
<dbReference type="EMBL" id="QCYY01002141">
    <property type="protein sequence ID" value="ROT72520.1"/>
    <property type="molecule type" value="Genomic_DNA"/>
</dbReference>
<dbReference type="Gene3D" id="2.60.120.260">
    <property type="entry name" value="Galactose-binding domain-like"/>
    <property type="match status" value="1"/>
</dbReference>
<dbReference type="SMART" id="SM00186">
    <property type="entry name" value="FBG"/>
    <property type="match status" value="1"/>
</dbReference>
<dbReference type="FunFam" id="3.90.215.10:FF:000001">
    <property type="entry name" value="Tenascin isoform 1"/>
    <property type="match status" value="1"/>
</dbReference>
<dbReference type="Pfam" id="PF00147">
    <property type="entry name" value="Fibrinogen_C"/>
    <property type="match status" value="1"/>
</dbReference>
<gene>
    <name evidence="4" type="ORF">C7M84_009108</name>
</gene>
<reference evidence="4 5" key="1">
    <citation type="submission" date="2018-04" db="EMBL/GenBank/DDBJ databases">
        <authorList>
            <person name="Zhang X."/>
            <person name="Yuan J."/>
            <person name="Li F."/>
            <person name="Xiang J."/>
        </authorList>
    </citation>
    <scope>NUCLEOTIDE SEQUENCE [LARGE SCALE GENOMIC DNA]</scope>
    <source>
        <tissue evidence="4">Muscle</tissue>
    </source>
</reference>
<comment type="function">
    <text evidence="2">Lectin involved in innate immunity. Agglutinates all types of human erythrocytes, Gram-positive and Gram-negative bacteria. Has a stronger agglutinating activity towards Gram-negative bacteria than towards Gram-positive bacteria. Specifically recognizes acetyl group-containing substances on agglutinated cells. The hemagglutinating activity was inhibited by EDTA, acetyl group-containing mono- and disaccharides, N-acetyl derivatives of amino acids, other acetyl group-containing substances, propionamide and benzamide. Enhances the antimicrobial activity of big defensin against Gram-positive bacteria but not against Gram-negative bacteria.</text>
</comment>
<dbReference type="Proteomes" id="UP000283509">
    <property type="component" value="Unassembled WGS sequence"/>
</dbReference>
<dbReference type="PANTHER" id="PTHR19143">
    <property type="entry name" value="FIBRINOGEN/TENASCIN/ANGIOPOEITIN"/>
    <property type="match status" value="1"/>
</dbReference>
<dbReference type="OrthoDB" id="7735550at2759"/>
<reference evidence="4 5" key="2">
    <citation type="submission" date="2019-01" db="EMBL/GenBank/DDBJ databases">
        <title>The decoding of complex shrimp genome reveals the adaptation for benthos swimmer, frequently molting mechanism and breeding impact on genome.</title>
        <authorList>
            <person name="Sun Y."/>
            <person name="Gao Y."/>
            <person name="Yu Y."/>
        </authorList>
    </citation>
    <scope>NUCLEOTIDE SEQUENCE [LARGE SCALE GENOMIC DNA]</scope>
    <source>
        <tissue evidence="4">Muscle</tissue>
    </source>
</reference>